<proteinExistence type="predicted"/>
<reference evidence="1 2" key="1">
    <citation type="journal article" date="2024" name="Plant J.">
        <title>Genome sequences and population genomics reveal climatic adaptation and genomic divergence between two closely related sweetgum species.</title>
        <authorList>
            <person name="Xu W.Q."/>
            <person name="Ren C.Q."/>
            <person name="Zhang X.Y."/>
            <person name="Comes H.P."/>
            <person name="Liu X.H."/>
            <person name="Li Y.G."/>
            <person name="Kettle C.J."/>
            <person name="Jalonen R."/>
            <person name="Gaisberger H."/>
            <person name="Ma Y.Z."/>
            <person name="Qiu Y.X."/>
        </authorList>
    </citation>
    <scope>NUCLEOTIDE SEQUENCE [LARGE SCALE GENOMIC DNA]</scope>
    <source>
        <strain evidence="1">Hangzhou</strain>
    </source>
</reference>
<sequence length="175" mass="19882">MLELVSTIEVGRKAISSCCKGTGNRAGSSKACHLQDKGAQVRKKIRLAFHNGGPVKKDLNERDVSRLMGDWKKAFICARERVADGWDMIQVELANLLECQIFLIPFQLNKVVFFCCNMDKADYFTGKILLRNGVNVFLSRWSPGVNSIRGHRFMFKGGWVSIEGLPFHLWREDVF</sequence>
<protein>
    <recommendedName>
        <fullName evidence="3">DUF4283 domain-containing protein</fullName>
    </recommendedName>
</protein>
<evidence type="ECO:0000313" key="1">
    <source>
        <dbReference type="EMBL" id="KAK9284215.1"/>
    </source>
</evidence>
<dbReference type="AlphaFoldDB" id="A0AAP0X423"/>
<dbReference type="EMBL" id="JBBPBK010000005">
    <property type="protein sequence ID" value="KAK9284215.1"/>
    <property type="molecule type" value="Genomic_DNA"/>
</dbReference>
<keyword evidence="2" id="KW-1185">Reference proteome</keyword>
<accession>A0AAP0X423</accession>
<dbReference type="Proteomes" id="UP001415857">
    <property type="component" value="Unassembled WGS sequence"/>
</dbReference>
<evidence type="ECO:0008006" key="3">
    <source>
        <dbReference type="Google" id="ProtNLM"/>
    </source>
</evidence>
<evidence type="ECO:0000313" key="2">
    <source>
        <dbReference type="Proteomes" id="UP001415857"/>
    </source>
</evidence>
<name>A0AAP0X423_LIQFO</name>
<gene>
    <name evidence="1" type="ORF">L1049_023384</name>
</gene>
<organism evidence="1 2">
    <name type="scientific">Liquidambar formosana</name>
    <name type="common">Formosan gum</name>
    <dbReference type="NCBI Taxonomy" id="63359"/>
    <lineage>
        <taxon>Eukaryota</taxon>
        <taxon>Viridiplantae</taxon>
        <taxon>Streptophyta</taxon>
        <taxon>Embryophyta</taxon>
        <taxon>Tracheophyta</taxon>
        <taxon>Spermatophyta</taxon>
        <taxon>Magnoliopsida</taxon>
        <taxon>eudicotyledons</taxon>
        <taxon>Gunneridae</taxon>
        <taxon>Pentapetalae</taxon>
        <taxon>Saxifragales</taxon>
        <taxon>Altingiaceae</taxon>
        <taxon>Liquidambar</taxon>
    </lineage>
</organism>
<comment type="caution">
    <text evidence="1">The sequence shown here is derived from an EMBL/GenBank/DDBJ whole genome shotgun (WGS) entry which is preliminary data.</text>
</comment>